<dbReference type="SUPFAM" id="SSF48150">
    <property type="entry name" value="DNA-glycosylase"/>
    <property type="match status" value="1"/>
</dbReference>
<dbReference type="AlphaFoldDB" id="A0A8T2SQ64"/>
<feature type="compositionally biased region" description="Polar residues" evidence="2">
    <location>
        <begin position="83"/>
        <end position="94"/>
    </location>
</feature>
<feature type="binding site" evidence="1">
    <location>
        <position position="519"/>
    </location>
    <ligand>
        <name>Zn(2+)</name>
        <dbReference type="ChEBI" id="CHEBI:29105"/>
    </ligand>
</feature>
<feature type="binding site" evidence="1">
    <location>
        <position position="515"/>
    </location>
    <ligand>
        <name>Zn(2+)</name>
        <dbReference type="ChEBI" id="CHEBI:29105"/>
    </ligand>
</feature>
<dbReference type="PANTHER" id="PTHR31116:SF29">
    <property type="entry name" value="DNA GLYCOSYLASE SUPERFAMILY PROTEIN"/>
    <property type="match status" value="1"/>
</dbReference>
<dbReference type="Proteomes" id="UP000825935">
    <property type="component" value="Chromosome 19"/>
</dbReference>
<protein>
    <recommendedName>
        <fullName evidence="5">DNA-3-methyladenine glycosylase I</fullName>
    </recommendedName>
</protein>
<feature type="binding site" evidence="1">
    <location>
        <position position="357"/>
    </location>
    <ligand>
        <name>Zn(2+)</name>
        <dbReference type="ChEBI" id="CHEBI:29105"/>
    </ligand>
</feature>
<dbReference type="InterPro" id="IPR005019">
    <property type="entry name" value="Adenine_glyco"/>
</dbReference>
<feature type="compositionally biased region" description="Low complexity" evidence="2">
    <location>
        <begin position="131"/>
        <end position="144"/>
    </location>
</feature>
<dbReference type="Gene3D" id="1.10.340.30">
    <property type="entry name" value="Hypothetical protein, domain 2"/>
    <property type="match status" value="1"/>
</dbReference>
<keyword evidence="1" id="KW-0479">Metal-binding</keyword>
<evidence type="ECO:0000313" key="4">
    <source>
        <dbReference type="Proteomes" id="UP000825935"/>
    </source>
</evidence>
<keyword evidence="1" id="KW-0862">Zinc</keyword>
<dbReference type="GO" id="GO:0006284">
    <property type="term" value="P:base-excision repair"/>
    <property type="evidence" value="ECO:0007669"/>
    <property type="project" value="InterPro"/>
</dbReference>
<feature type="compositionally biased region" description="Low complexity" evidence="2">
    <location>
        <begin position="245"/>
        <end position="254"/>
    </location>
</feature>
<evidence type="ECO:0000313" key="3">
    <source>
        <dbReference type="EMBL" id="KAH7352798.1"/>
    </source>
</evidence>
<feature type="region of interest" description="Disordered" evidence="2">
    <location>
        <begin position="1"/>
        <end position="147"/>
    </location>
</feature>
<proteinExistence type="predicted"/>
<dbReference type="EMBL" id="CM035424">
    <property type="protein sequence ID" value="KAH7352798.1"/>
    <property type="molecule type" value="Genomic_DNA"/>
</dbReference>
<feature type="compositionally biased region" description="Low complexity" evidence="2">
    <location>
        <begin position="57"/>
        <end position="67"/>
    </location>
</feature>
<accession>A0A8T2SQ64</accession>
<dbReference type="PANTHER" id="PTHR31116">
    <property type="entry name" value="OS04G0501200 PROTEIN"/>
    <property type="match status" value="1"/>
</dbReference>
<name>A0A8T2SQ64_CERRI</name>
<feature type="compositionally biased region" description="Low complexity" evidence="2">
    <location>
        <begin position="108"/>
        <end position="119"/>
    </location>
</feature>
<evidence type="ECO:0000256" key="2">
    <source>
        <dbReference type="SAM" id="MobiDB-lite"/>
    </source>
</evidence>
<dbReference type="InterPro" id="IPR011257">
    <property type="entry name" value="DNA_glycosylase"/>
</dbReference>
<gene>
    <name evidence="3" type="ORF">KP509_19G064900</name>
</gene>
<feature type="region of interest" description="Disordered" evidence="2">
    <location>
        <begin position="225"/>
        <end position="275"/>
    </location>
</feature>
<comment type="caution">
    <text evidence="3">The sequence shown here is derived from an EMBL/GenBank/DDBJ whole genome shotgun (WGS) entry which is preliminary data.</text>
</comment>
<dbReference type="OrthoDB" id="3941538at2759"/>
<dbReference type="Pfam" id="PF03352">
    <property type="entry name" value="Adenine_glyco"/>
    <property type="match status" value="1"/>
</dbReference>
<organism evidence="3 4">
    <name type="scientific">Ceratopteris richardii</name>
    <name type="common">Triangle waterfern</name>
    <dbReference type="NCBI Taxonomy" id="49495"/>
    <lineage>
        <taxon>Eukaryota</taxon>
        <taxon>Viridiplantae</taxon>
        <taxon>Streptophyta</taxon>
        <taxon>Embryophyta</taxon>
        <taxon>Tracheophyta</taxon>
        <taxon>Polypodiopsida</taxon>
        <taxon>Polypodiidae</taxon>
        <taxon>Polypodiales</taxon>
        <taxon>Pteridineae</taxon>
        <taxon>Pteridaceae</taxon>
        <taxon>Parkerioideae</taxon>
        <taxon>Ceratopteris</taxon>
    </lineage>
</organism>
<reference evidence="3" key="1">
    <citation type="submission" date="2021-08" db="EMBL/GenBank/DDBJ databases">
        <title>WGS assembly of Ceratopteris richardii.</title>
        <authorList>
            <person name="Marchant D.B."/>
            <person name="Chen G."/>
            <person name="Jenkins J."/>
            <person name="Shu S."/>
            <person name="Leebens-Mack J."/>
            <person name="Grimwood J."/>
            <person name="Schmutz J."/>
            <person name="Soltis P."/>
            <person name="Soltis D."/>
            <person name="Chen Z.-H."/>
        </authorList>
    </citation>
    <scope>NUCLEOTIDE SEQUENCE</scope>
    <source>
        <strain evidence="3">Whitten #5841</strain>
        <tissue evidence="3">Leaf</tissue>
    </source>
</reference>
<sequence>MAAETKGRPVLRPSGNVASIDTRGMQARKSTKKPPTSPPLKPSAPLFARVSPPNSQPTTPKTSLPKSPVLPKHSKPNYGKPSVPSTNGKPNTAIHSLHVGHYPGSVHSSPSQKPTTSTQLRSLNLADGDGSAVNLSPPSSNSSVTDPALPHSHVADNECMYIAPVDASSAHISLSNAHESAVRTKRFSHRRSTSDSPIAALNLTSNVRCSDTCDVVHADGARAGVADAKKSASNTKLPSQETINRRSILSRSSSDNFRRGSTAGPSKGNASKARSSSIRIASHSLDDASLAQLVAAKKAAASELTAQRKLKVSEYGRKLGKLCKIAPDIPSCASIEAEPQRCKFITPQSDPLYVTYHDEEWGVPVHDDRSLFELLTLAGAQVDLTWTTILHKREAYRNVFCGYDPAAVASFNEKHIQSLEADKSLLLQSGKVRGVVENAQRVLEVVKEFGSFNTYIWSFLNYKPMLNHYRYPKQLPAKTSKAEFISKDLVRRGFRFVGPTIIYSFMQAAGMTNDHLVQCFRHKACASLIASPKDDAEEKKSTDMTGSEHEVENDSLTLDFDPAYTGSEPYLDSEPLSHEFELRTAHDSEKLLHELELKSYNLGQHFAHSDFVHVEAY</sequence>
<evidence type="ECO:0000256" key="1">
    <source>
        <dbReference type="PIRSR" id="PIRSR605019-1"/>
    </source>
</evidence>
<dbReference type="GO" id="GO:0008725">
    <property type="term" value="F:DNA-3-methyladenine glycosylase activity"/>
    <property type="evidence" value="ECO:0007669"/>
    <property type="project" value="InterPro"/>
</dbReference>
<keyword evidence="4" id="KW-1185">Reference proteome</keyword>
<evidence type="ECO:0008006" key="5">
    <source>
        <dbReference type="Google" id="ProtNLM"/>
    </source>
</evidence>
<dbReference type="GO" id="GO:0046872">
    <property type="term" value="F:metal ion binding"/>
    <property type="evidence" value="ECO:0007669"/>
    <property type="project" value="UniProtKB-KW"/>
</dbReference>
<feature type="binding site" evidence="1">
    <location>
        <position position="342"/>
    </location>
    <ligand>
        <name>Zn(2+)</name>
        <dbReference type="ChEBI" id="CHEBI:29105"/>
    </ligand>
</feature>
<feature type="compositionally biased region" description="Polar residues" evidence="2">
    <location>
        <begin position="231"/>
        <end position="242"/>
    </location>
</feature>